<comment type="caution">
    <text evidence="1">The sequence shown here is derived from an EMBL/GenBank/DDBJ whole genome shotgun (WGS) entry which is preliminary data.</text>
</comment>
<dbReference type="Gene3D" id="2.60.120.10">
    <property type="entry name" value="Jelly Rolls"/>
    <property type="match status" value="1"/>
</dbReference>
<keyword evidence="1" id="KW-0413">Isomerase</keyword>
<dbReference type="PANTHER" id="PTHR21047:SF2">
    <property type="entry name" value="THYMIDINE DIPHOSPHO-4-KETO-RHAMNOSE 3,5-EPIMERASE"/>
    <property type="match status" value="1"/>
</dbReference>
<dbReference type="InterPro" id="IPR014710">
    <property type="entry name" value="RmlC-like_jellyroll"/>
</dbReference>
<dbReference type="InterPro" id="IPR011051">
    <property type="entry name" value="RmlC_Cupin_sf"/>
</dbReference>
<dbReference type="EC" id="5.1.3.13" evidence="1"/>
<dbReference type="GO" id="GO:0005829">
    <property type="term" value="C:cytosol"/>
    <property type="evidence" value="ECO:0007669"/>
    <property type="project" value="TreeGrafter"/>
</dbReference>
<dbReference type="CDD" id="cd00438">
    <property type="entry name" value="cupin_RmlC"/>
    <property type="match status" value="1"/>
</dbReference>
<dbReference type="Pfam" id="PF00908">
    <property type="entry name" value="dTDP_sugar_isom"/>
    <property type="match status" value="1"/>
</dbReference>
<dbReference type="SUPFAM" id="SSF51182">
    <property type="entry name" value="RmlC-like cupins"/>
    <property type="match status" value="1"/>
</dbReference>
<gene>
    <name evidence="1" type="primary">rmlC_1</name>
    <name evidence="1" type="ORF">SDC9_14603</name>
</gene>
<dbReference type="NCBIfam" id="TIGR01221">
    <property type="entry name" value="rmlC"/>
    <property type="match status" value="1"/>
</dbReference>
<dbReference type="GO" id="GO:0019305">
    <property type="term" value="P:dTDP-rhamnose biosynthetic process"/>
    <property type="evidence" value="ECO:0007669"/>
    <property type="project" value="TreeGrafter"/>
</dbReference>
<organism evidence="1">
    <name type="scientific">bioreactor metagenome</name>
    <dbReference type="NCBI Taxonomy" id="1076179"/>
    <lineage>
        <taxon>unclassified sequences</taxon>
        <taxon>metagenomes</taxon>
        <taxon>ecological metagenomes</taxon>
    </lineage>
</organism>
<dbReference type="GO" id="GO:0008830">
    <property type="term" value="F:dTDP-4-dehydrorhamnose 3,5-epimerase activity"/>
    <property type="evidence" value="ECO:0007669"/>
    <property type="project" value="UniProtKB-EC"/>
</dbReference>
<dbReference type="AlphaFoldDB" id="A0A644TPJ3"/>
<reference evidence="1" key="1">
    <citation type="submission" date="2019-08" db="EMBL/GenBank/DDBJ databases">
        <authorList>
            <person name="Kucharzyk K."/>
            <person name="Murdoch R.W."/>
            <person name="Higgins S."/>
            <person name="Loffler F."/>
        </authorList>
    </citation>
    <scope>NUCLEOTIDE SEQUENCE</scope>
</reference>
<protein>
    <submittedName>
        <fullName evidence="1">dTDP-4-dehydrorhamnose 3,5-epimerase</fullName>
        <ecNumber evidence="1">5.1.3.13</ecNumber>
    </submittedName>
</protein>
<name>A0A644TPJ3_9ZZZZ</name>
<dbReference type="InterPro" id="IPR000888">
    <property type="entry name" value="RmlC-like"/>
</dbReference>
<proteinExistence type="predicted"/>
<dbReference type="EMBL" id="VSSQ01000044">
    <property type="protein sequence ID" value="MPL68870.1"/>
    <property type="molecule type" value="Genomic_DNA"/>
</dbReference>
<evidence type="ECO:0000313" key="1">
    <source>
        <dbReference type="EMBL" id="MPL68870.1"/>
    </source>
</evidence>
<sequence length="186" mass="21008">MRRLETKLPGVIIIEPKVFGDNRGFFQETWQKSRYEAIGITGEFVQDNLSFSTRGVLRGLHYQQPHAQGKLVSVILGEVFDVAVDIRVGSPTFGQWVGVVLTGDNHRQLWIPPGFAHGFCVTSEQAYFTYKCTDVYTPEAEGGVMWNDPDIGIEWPLCDVSLSAKDKEYQRLKDISPELLPVFKNL</sequence>
<dbReference type="GO" id="GO:0000271">
    <property type="term" value="P:polysaccharide biosynthetic process"/>
    <property type="evidence" value="ECO:0007669"/>
    <property type="project" value="TreeGrafter"/>
</dbReference>
<accession>A0A644TPJ3</accession>
<dbReference type="PANTHER" id="PTHR21047">
    <property type="entry name" value="DTDP-6-DEOXY-D-GLUCOSE-3,5 EPIMERASE"/>
    <property type="match status" value="1"/>
</dbReference>